<protein>
    <recommendedName>
        <fullName evidence="5">Amine oxidase</fullName>
    </recommendedName>
</protein>
<organism evidence="3 4">
    <name type="scientific">Cyclotella atomus</name>
    <dbReference type="NCBI Taxonomy" id="382360"/>
    <lineage>
        <taxon>Eukaryota</taxon>
        <taxon>Sar</taxon>
        <taxon>Stramenopiles</taxon>
        <taxon>Ochrophyta</taxon>
        <taxon>Bacillariophyta</taxon>
        <taxon>Coscinodiscophyceae</taxon>
        <taxon>Thalassiosirophycidae</taxon>
        <taxon>Stephanodiscales</taxon>
        <taxon>Stephanodiscaceae</taxon>
        <taxon>Cyclotella</taxon>
    </lineage>
</organism>
<comment type="caution">
    <text evidence="3">The sequence shown here is derived from an EMBL/GenBank/DDBJ whole genome shotgun (WGS) entry which is preliminary data.</text>
</comment>
<keyword evidence="2" id="KW-0472">Membrane</keyword>
<gene>
    <name evidence="3" type="ORF">ACHAWO_008607</name>
</gene>
<evidence type="ECO:0000313" key="3">
    <source>
        <dbReference type="EMBL" id="KAL3768478.1"/>
    </source>
</evidence>
<evidence type="ECO:0000313" key="4">
    <source>
        <dbReference type="Proteomes" id="UP001530400"/>
    </source>
</evidence>
<feature type="region of interest" description="Disordered" evidence="1">
    <location>
        <begin position="374"/>
        <end position="398"/>
    </location>
</feature>
<accession>A0ABD3MXC8</accession>
<feature type="compositionally biased region" description="Polar residues" evidence="1">
    <location>
        <begin position="1"/>
        <end position="13"/>
    </location>
</feature>
<dbReference type="AlphaFoldDB" id="A0ABD3MXC8"/>
<name>A0ABD3MXC8_9STRA</name>
<proteinExistence type="predicted"/>
<dbReference type="Proteomes" id="UP001530400">
    <property type="component" value="Unassembled WGS sequence"/>
</dbReference>
<sequence>MVPTTQSNHSKNGTAPPKEPKSRSTRTTSLLIRIITALIVIVLANQWHLASHYVQDLHRNDARYFDVSFAAFLGEDQPDQPTIKVNLDDASYITSPICGPCFRGDMADSRQACYDVLQRLLKKSNDSLADAAQLLAERHPECELCLPQKCREHYLSRDKLPPSASDSASSANDNQQYKFKYWRFDRAAPKFTNPTTLTLNSIPSELRIPPSRFNDIGNYFQEQFWERHNTTSNSSGMDFLLEYNPGIVTLPTNLKKNLPQEAAYLISLRVTPANNCFPTHAYDNLPKNVWEAVYHTSVNHLGLALLDATYNILPGYEAVIEVDSQLDLKRVVKRGSSDFSPTFMDYRIFLLNGQVYLHANADTTVVTKLKLKAKGYPDSSSDDDTDHDINKDPSDDEKGKLYRNYKLQNLYGGDMLQVSVEHQFNTIWSGGLYGKNYALFGVPNKTHPEAEDAVYAEIDIAPVHRVQQVILDEYNHSSLYSVFEHLWKPGTHKSRNFKIDYVNRRIMRTVGNTTEISDPPFPSYFNVDTPWYPGSKAPFKTTLHGGACCVEFTKEQLNIGDTTNTHEESLLVGIAHTKVPWRPWYNKATKQEKELLPHTHYVSLFYAFDRHPPFQIRARSGFFCLGFVPETPDNTLPASEGGRFNPHSILTRNRMLQQNNVTFDCPQMHFVSSFTQKANDESSVVIGYGLNDCTGRLVEVTKDEVIRSLFPPLDMNLVVE</sequence>
<dbReference type="PANTHER" id="PTHR37494">
    <property type="entry name" value="HEMAGGLUTININ"/>
    <property type="match status" value="1"/>
</dbReference>
<evidence type="ECO:0000256" key="2">
    <source>
        <dbReference type="SAM" id="Phobius"/>
    </source>
</evidence>
<dbReference type="EMBL" id="JALLPJ020001346">
    <property type="protein sequence ID" value="KAL3768478.1"/>
    <property type="molecule type" value="Genomic_DNA"/>
</dbReference>
<feature type="compositionally biased region" description="Basic and acidic residues" evidence="1">
    <location>
        <begin position="387"/>
        <end position="398"/>
    </location>
</feature>
<feature type="region of interest" description="Disordered" evidence="1">
    <location>
        <begin position="1"/>
        <end position="24"/>
    </location>
</feature>
<evidence type="ECO:0000256" key="1">
    <source>
        <dbReference type="SAM" id="MobiDB-lite"/>
    </source>
</evidence>
<evidence type="ECO:0008006" key="5">
    <source>
        <dbReference type="Google" id="ProtNLM"/>
    </source>
</evidence>
<feature type="transmembrane region" description="Helical" evidence="2">
    <location>
        <begin position="30"/>
        <end position="49"/>
    </location>
</feature>
<keyword evidence="2" id="KW-1133">Transmembrane helix</keyword>
<keyword evidence="4" id="KW-1185">Reference proteome</keyword>
<keyword evidence="2" id="KW-0812">Transmembrane</keyword>
<reference evidence="3 4" key="1">
    <citation type="submission" date="2024-10" db="EMBL/GenBank/DDBJ databases">
        <title>Updated reference genomes for cyclostephanoid diatoms.</title>
        <authorList>
            <person name="Roberts W.R."/>
            <person name="Alverson A.J."/>
        </authorList>
    </citation>
    <scope>NUCLEOTIDE SEQUENCE [LARGE SCALE GENOMIC DNA]</scope>
    <source>
        <strain evidence="3 4">AJA010-31</strain>
    </source>
</reference>
<dbReference type="PANTHER" id="PTHR37494:SF1">
    <property type="entry name" value="STAPHYLOCOCCUS AUREUS SURFACE PROTEIN A"/>
    <property type="match status" value="1"/>
</dbReference>